<dbReference type="RefSeq" id="WP_197007664.1">
    <property type="nucleotide sequence ID" value="NZ_BONS01000030.1"/>
</dbReference>
<keyword evidence="1" id="KW-0472">Membrane</keyword>
<gene>
    <name evidence="2" type="ORF">IW245_007408</name>
</gene>
<sequence length="50" mass="5269">MSIVLLALAGILFGGAWSLQQQDRPKPVIAIVGLLGVLSLLGGILWMLPK</sequence>
<evidence type="ECO:0000313" key="2">
    <source>
        <dbReference type="EMBL" id="MBG6141214.1"/>
    </source>
</evidence>
<proteinExistence type="predicted"/>
<dbReference type="EMBL" id="JADOUF010000001">
    <property type="protein sequence ID" value="MBG6141214.1"/>
    <property type="molecule type" value="Genomic_DNA"/>
</dbReference>
<keyword evidence="1" id="KW-0812">Transmembrane</keyword>
<name>A0A8J7KN42_9ACTN</name>
<organism evidence="2 3">
    <name type="scientific">Longispora fulva</name>
    <dbReference type="NCBI Taxonomy" id="619741"/>
    <lineage>
        <taxon>Bacteria</taxon>
        <taxon>Bacillati</taxon>
        <taxon>Actinomycetota</taxon>
        <taxon>Actinomycetes</taxon>
        <taxon>Micromonosporales</taxon>
        <taxon>Micromonosporaceae</taxon>
        <taxon>Longispora</taxon>
    </lineage>
</organism>
<keyword evidence="3" id="KW-1185">Reference proteome</keyword>
<dbReference type="Proteomes" id="UP000622552">
    <property type="component" value="Unassembled WGS sequence"/>
</dbReference>
<protein>
    <submittedName>
        <fullName evidence="2">Xanthosine utilization system XapX-like protein</fullName>
    </submittedName>
</protein>
<reference evidence="2" key="1">
    <citation type="submission" date="2020-11" db="EMBL/GenBank/DDBJ databases">
        <title>Sequencing the genomes of 1000 actinobacteria strains.</title>
        <authorList>
            <person name="Klenk H.-P."/>
        </authorList>
    </citation>
    <scope>NUCLEOTIDE SEQUENCE</scope>
    <source>
        <strain evidence="2">DSM 45356</strain>
    </source>
</reference>
<comment type="caution">
    <text evidence="2">The sequence shown here is derived from an EMBL/GenBank/DDBJ whole genome shotgun (WGS) entry which is preliminary data.</text>
</comment>
<feature type="transmembrane region" description="Helical" evidence="1">
    <location>
        <begin position="28"/>
        <end position="48"/>
    </location>
</feature>
<evidence type="ECO:0000256" key="1">
    <source>
        <dbReference type="SAM" id="Phobius"/>
    </source>
</evidence>
<evidence type="ECO:0000313" key="3">
    <source>
        <dbReference type="Proteomes" id="UP000622552"/>
    </source>
</evidence>
<keyword evidence="1" id="KW-1133">Transmembrane helix</keyword>
<dbReference type="AlphaFoldDB" id="A0A8J7KN42"/>
<accession>A0A8J7KN42</accession>